<evidence type="ECO:0000313" key="3">
    <source>
        <dbReference type="Proteomes" id="UP000439113"/>
    </source>
</evidence>
<evidence type="ECO:0000256" key="1">
    <source>
        <dbReference type="SAM" id="Phobius"/>
    </source>
</evidence>
<accession>A0A6N8DR63</accession>
<dbReference type="Proteomes" id="UP000439113">
    <property type="component" value="Unassembled WGS sequence"/>
</dbReference>
<name>A0A6N8DR63_RHOAC</name>
<dbReference type="AlphaFoldDB" id="A0A6N8DR63"/>
<dbReference type="EMBL" id="WNKS01000025">
    <property type="protein sequence ID" value="MTV33060.1"/>
    <property type="molecule type" value="Genomic_DNA"/>
</dbReference>
<keyword evidence="1" id="KW-0472">Membrane</keyword>
<comment type="caution">
    <text evidence="2">The sequence shown here is derived from an EMBL/GenBank/DDBJ whole genome shotgun (WGS) entry which is preliminary data.</text>
</comment>
<evidence type="ECO:0000313" key="2">
    <source>
        <dbReference type="EMBL" id="MTV33060.1"/>
    </source>
</evidence>
<keyword evidence="1" id="KW-0812">Transmembrane</keyword>
<protein>
    <submittedName>
        <fullName evidence="2">Uncharacterized protein</fullName>
    </submittedName>
</protein>
<gene>
    <name evidence="2" type="ORF">GJ654_18935</name>
</gene>
<organism evidence="2 3">
    <name type="scientific">Rhodoblastus acidophilus</name>
    <name type="common">Rhodopseudomonas acidophila</name>
    <dbReference type="NCBI Taxonomy" id="1074"/>
    <lineage>
        <taxon>Bacteria</taxon>
        <taxon>Pseudomonadati</taxon>
        <taxon>Pseudomonadota</taxon>
        <taxon>Alphaproteobacteria</taxon>
        <taxon>Hyphomicrobiales</taxon>
        <taxon>Rhodoblastaceae</taxon>
        <taxon>Rhodoblastus</taxon>
    </lineage>
</organism>
<sequence>MPDGTGGWSLSDLNSFAGIGALFVTLGGVLHVRGRKDAAADAAKEKAEEAKRHAEAIATDLAAFKLAAAEKFVPRMELSAMESRLSDRIDGLGTRVEASVSKLGERIDRIAEK</sequence>
<dbReference type="RefSeq" id="WP_155447740.1">
    <property type="nucleotide sequence ID" value="NZ_JAOQNR010000024.1"/>
</dbReference>
<feature type="transmembrane region" description="Helical" evidence="1">
    <location>
        <begin position="13"/>
        <end position="32"/>
    </location>
</feature>
<proteinExistence type="predicted"/>
<reference evidence="2 3" key="1">
    <citation type="submission" date="2019-11" db="EMBL/GenBank/DDBJ databases">
        <title>Whole-genome sequence of a Rhodoblastus acidophilus DSM 142.</title>
        <authorList>
            <person name="Kyndt J.A."/>
            <person name="Meyer T.E."/>
        </authorList>
    </citation>
    <scope>NUCLEOTIDE SEQUENCE [LARGE SCALE GENOMIC DNA]</scope>
    <source>
        <strain evidence="2 3">DSM 142</strain>
    </source>
</reference>
<keyword evidence="1" id="KW-1133">Transmembrane helix</keyword>